<dbReference type="PANTHER" id="PTHR15858:SF0">
    <property type="entry name" value="IMMEDIATE EARLY RESPONSE 3-INTERACTING PROTEIN 1"/>
    <property type="match status" value="1"/>
</dbReference>
<comment type="caution">
    <text evidence="9">The sequence shown here is derived from an EMBL/GenBank/DDBJ whole genome shotgun (WGS) entry which is preliminary data.</text>
</comment>
<keyword evidence="2" id="KW-0813">Transport</keyword>
<evidence type="ECO:0000256" key="6">
    <source>
        <dbReference type="ARBA" id="ARBA00023136"/>
    </source>
</evidence>
<evidence type="ECO:0000256" key="1">
    <source>
        <dbReference type="ARBA" id="ARBA00004370"/>
    </source>
</evidence>
<evidence type="ECO:0000256" key="5">
    <source>
        <dbReference type="ARBA" id="ARBA00022989"/>
    </source>
</evidence>
<dbReference type="GO" id="GO:0005789">
    <property type="term" value="C:endoplasmic reticulum membrane"/>
    <property type="evidence" value="ECO:0007669"/>
    <property type="project" value="TreeGrafter"/>
</dbReference>
<dbReference type="GO" id="GO:0006888">
    <property type="term" value="P:endoplasmic reticulum to Golgi vesicle-mediated transport"/>
    <property type="evidence" value="ECO:0007669"/>
    <property type="project" value="TreeGrafter"/>
</dbReference>
<keyword evidence="8" id="KW-0732">Signal</keyword>
<keyword evidence="3" id="KW-0812">Transmembrane</keyword>
<evidence type="ECO:0000313" key="10">
    <source>
        <dbReference type="Proteomes" id="UP001302126"/>
    </source>
</evidence>
<organism evidence="9 10">
    <name type="scientific">Podospora australis</name>
    <dbReference type="NCBI Taxonomy" id="1536484"/>
    <lineage>
        <taxon>Eukaryota</taxon>
        <taxon>Fungi</taxon>
        <taxon>Dikarya</taxon>
        <taxon>Ascomycota</taxon>
        <taxon>Pezizomycotina</taxon>
        <taxon>Sordariomycetes</taxon>
        <taxon>Sordariomycetidae</taxon>
        <taxon>Sordariales</taxon>
        <taxon>Podosporaceae</taxon>
        <taxon>Podospora</taxon>
    </lineage>
</organism>
<dbReference type="Pfam" id="PF08571">
    <property type="entry name" value="Yos1"/>
    <property type="match status" value="1"/>
</dbReference>
<dbReference type="GO" id="GO:0030134">
    <property type="term" value="C:COPII-coated ER to Golgi transport vesicle"/>
    <property type="evidence" value="ECO:0007669"/>
    <property type="project" value="TreeGrafter"/>
</dbReference>
<comment type="similarity">
    <text evidence="7">Belongs to the YOS1 family.</text>
</comment>
<proteinExistence type="inferred from homology"/>
<gene>
    <name evidence="9" type="ORF">QBC35DRAFT_485779</name>
</gene>
<sequence>MSILGKILYVTVLLLNSIVVLSQDRFLARINFTPATHRRSFGDSADDGVKAKMIQLVASVRTLMKIPLVIVNILMAIYELVLG</sequence>
<dbReference type="GO" id="GO:0015031">
    <property type="term" value="P:protein transport"/>
    <property type="evidence" value="ECO:0007669"/>
    <property type="project" value="UniProtKB-KW"/>
</dbReference>
<evidence type="ECO:0000256" key="7">
    <source>
        <dbReference type="ARBA" id="ARBA00024203"/>
    </source>
</evidence>
<feature type="chain" id="PRO_5042821368" evidence="8">
    <location>
        <begin position="23"/>
        <end position="83"/>
    </location>
</feature>
<protein>
    <submittedName>
        <fullName evidence="9">Yos1-like protein</fullName>
    </submittedName>
</protein>
<dbReference type="AlphaFoldDB" id="A0AAN6X0P5"/>
<dbReference type="PANTHER" id="PTHR15858">
    <property type="entry name" value="IMMEDIATE EARLY RESPONSE 3-INTERACTING PROTEIN 1"/>
    <property type="match status" value="1"/>
</dbReference>
<reference evidence="9" key="1">
    <citation type="journal article" date="2023" name="Mol. Phylogenet. Evol.">
        <title>Genome-scale phylogeny and comparative genomics of the fungal order Sordariales.</title>
        <authorList>
            <person name="Hensen N."/>
            <person name="Bonometti L."/>
            <person name="Westerberg I."/>
            <person name="Brannstrom I.O."/>
            <person name="Guillou S."/>
            <person name="Cros-Aarteil S."/>
            <person name="Calhoun S."/>
            <person name="Haridas S."/>
            <person name="Kuo A."/>
            <person name="Mondo S."/>
            <person name="Pangilinan J."/>
            <person name="Riley R."/>
            <person name="LaButti K."/>
            <person name="Andreopoulos B."/>
            <person name="Lipzen A."/>
            <person name="Chen C."/>
            <person name="Yan M."/>
            <person name="Daum C."/>
            <person name="Ng V."/>
            <person name="Clum A."/>
            <person name="Steindorff A."/>
            <person name="Ohm R.A."/>
            <person name="Martin F."/>
            <person name="Silar P."/>
            <person name="Natvig D.O."/>
            <person name="Lalanne C."/>
            <person name="Gautier V."/>
            <person name="Ament-Velasquez S.L."/>
            <person name="Kruys A."/>
            <person name="Hutchinson M.I."/>
            <person name="Powell A.J."/>
            <person name="Barry K."/>
            <person name="Miller A.N."/>
            <person name="Grigoriev I.V."/>
            <person name="Debuchy R."/>
            <person name="Gladieux P."/>
            <person name="Hiltunen Thoren M."/>
            <person name="Johannesson H."/>
        </authorList>
    </citation>
    <scope>NUCLEOTIDE SEQUENCE</scope>
    <source>
        <strain evidence="9">PSN309</strain>
    </source>
</reference>
<dbReference type="InterPro" id="IPR013880">
    <property type="entry name" value="Yos1"/>
</dbReference>
<evidence type="ECO:0000256" key="3">
    <source>
        <dbReference type="ARBA" id="ARBA00022692"/>
    </source>
</evidence>
<keyword evidence="4" id="KW-0653">Protein transport</keyword>
<feature type="signal peptide" evidence="8">
    <location>
        <begin position="1"/>
        <end position="22"/>
    </location>
</feature>
<dbReference type="EMBL" id="MU864357">
    <property type="protein sequence ID" value="KAK4191745.1"/>
    <property type="molecule type" value="Genomic_DNA"/>
</dbReference>
<comment type="subcellular location">
    <subcellularLocation>
        <location evidence="1">Membrane</location>
    </subcellularLocation>
</comment>
<evidence type="ECO:0000256" key="4">
    <source>
        <dbReference type="ARBA" id="ARBA00022927"/>
    </source>
</evidence>
<reference evidence="9" key="2">
    <citation type="submission" date="2023-05" db="EMBL/GenBank/DDBJ databases">
        <authorList>
            <consortium name="Lawrence Berkeley National Laboratory"/>
            <person name="Steindorff A."/>
            <person name="Hensen N."/>
            <person name="Bonometti L."/>
            <person name="Westerberg I."/>
            <person name="Brannstrom I.O."/>
            <person name="Guillou S."/>
            <person name="Cros-Aarteil S."/>
            <person name="Calhoun S."/>
            <person name="Haridas S."/>
            <person name="Kuo A."/>
            <person name="Mondo S."/>
            <person name="Pangilinan J."/>
            <person name="Riley R."/>
            <person name="Labutti K."/>
            <person name="Andreopoulos B."/>
            <person name="Lipzen A."/>
            <person name="Chen C."/>
            <person name="Yanf M."/>
            <person name="Daum C."/>
            <person name="Ng V."/>
            <person name="Clum A."/>
            <person name="Ohm R."/>
            <person name="Martin F."/>
            <person name="Silar P."/>
            <person name="Natvig D."/>
            <person name="Lalanne C."/>
            <person name="Gautier V."/>
            <person name="Ament-Velasquez S.L."/>
            <person name="Kruys A."/>
            <person name="Hutchinson M.I."/>
            <person name="Powell A.J."/>
            <person name="Barry K."/>
            <person name="Miller A.N."/>
            <person name="Grigoriev I.V."/>
            <person name="Debuchy R."/>
            <person name="Gladieux P."/>
            <person name="Thoren M.H."/>
            <person name="Johannesson H."/>
        </authorList>
    </citation>
    <scope>NUCLEOTIDE SEQUENCE</scope>
    <source>
        <strain evidence="9">PSN309</strain>
    </source>
</reference>
<keyword evidence="5" id="KW-1133">Transmembrane helix</keyword>
<evidence type="ECO:0000313" key="9">
    <source>
        <dbReference type="EMBL" id="KAK4191745.1"/>
    </source>
</evidence>
<name>A0AAN6X0P5_9PEZI</name>
<keyword evidence="10" id="KW-1185">Reference proteome</keyword>
<dbReference type="GO" id="GO:0000139">
    <property type="term" value="C:Golgi membrane"/>
    <property type="evidence" value="ECO:0007669"/>
    <property type="project" value="TreeGrafter"/>
</dbReference>
<accession>A0AAN6X0P5</accession>
<evidence type="ECO:0000256" key="8">
    <source>
        <dbReference type="SAM" id="SignalP"/>
    </source>
</evidence>
<keyword evidence="6" id="KW-0472">Membrane</keyword>
<dbReference type="Proteomes" id="UP001302126">
    <property type="component" value="Unassembled WGS sequence"/>
</dbReference>
<evidence type="ECO:0000256" key="2">
    <source>
        <dbReference type="ARBA" id="ARBA00022448"/>
    </source>
</evidence>